<evidence type="ECO:0000256" key="4">
    <source>
        <dbReference type="ARBA" id="ARBA00022741"/>
    </source>
</evidence>
<dbReference type="OrthoDB" id="243313at2759"/>
<accession>A0A1Y2F1U8</accession>
<dbReference type="InterPro" id="IPR027417">
    <property type="entry name" value="P-loop_NTPase"/>
</dbReference>
<dbReference type="GO" id="GO:0003924">
    <property type="term" value="F:GTPase activity"/>
    <property type="evidence" value="ECO:0007669"/>
    <property type="project" value="InterPro"/>
</dbReference>
<dbReference type="PANTHER" id="PTHR21231:SF8">
    <property type="entry name" value="GPN-LOOP GTPASE 1"/>
    <property type="match status" value="1"/>
</dbReference>
<dbReference type="AlphaFoldDB" id="A0A1Y2F1U8"/>
<evidence type="ECO:0000256" key="2">
    <source>
        <dbReference type="ARBA" id="ARBA00022490"/>
    </source>
</evidence>
<evidence type="ECO:0000256" key="1">
    <source>
        <dbReference type="ARBA" id="ARBA00005290"/>
    </source>
</evidence>
<dbReference type="SUPFAM" id="SSF52540">
    <property type="entry name" value="P-loop containing nucleoside triphosphate hydrolases"/>
    <property type="match status" value="1"/>
</dbReference>
<evidence type="ECO:0000256" key="6">
    <source>
        <dbReference type="ARBA" id="ARBA00023134"/>
    </source>
</evidence>
<dbReference type="PANTHER" id="PTHR21231">
    <property type="entry name" value="XPA-BINDING PROTEIN 1-RELATED"/>
    <property type="match status" value="1"/>
</dbReference>
<comment type="similarity">
    <text evidence="1 7">Belongs to the GPN-loop GTPase family.</text>
</comment>
<proteinExistence type="inferred from homology"/>
<dbReference type="CDD" id="cd17870">
    <property type="entry name" value="GPN1"/>
    <property type="match status" value="1"/>
</dbReference>
<dbReference type="RefSeq" id="XP_040723198.1">
    <property type="nucleotide sequence ID" value="XM_040868022.1"/>
</dbReference>
<keyword evidence="5 7" id="KW-0378">Hydrolase</keyword>
<dbReference type="GO" id="GO:0005634">
    <property type="term" value="C:nucleus"/>
    <property type="evidence" value="ECO:0007669"/>
    <property type="project" value="UniProtKB-SubCell"/>
</dbReference>
<dbReference type="GO" id="GO:0005737">
    <property type="term" value="C:cytoplasm"/>
    <property type="evidence" value="ECO:0007669"/>
    <property type="project" value="UniProtKB-SubCell"/>
</dbReference>
<dbReference type="Gene3D" id="3.40.50.300">
    <property type="entry name" value="P-loop containing nucleotide triphosphate hydrolases"/>
    <property type="match status" value="1"/>
</dbReference>
<dbReference type="OMA" id="MIIVFNK"/>
<evidence type="ECO:0000313" key="9">
    <source>
        <dbReference type="EMBL" id="ORY77813.1"/>
    </source>
</evidence>
<dbReference type="FunFam" id="3.40.50.300:FF:000579">
    <property type="entry name" value="GPN-loop GTPase"/>
    <property type="match status" value="1"/>
</dbReference>
<evidence type="ECO:0000256" key="8">
    <source>
        <dbReference type="SAM" id="MobiDB-lite"/>
    </source>
</evidence>
<comment type="function">
    <text evidence="7">Small GTPase required for proper nuclear import of RNA polymerase II (RNAPII). May act at an RNAP assembly step prior to nuclear import.</text>
</comment>
<keyword evidence="3" id="KW-0597">Phosphoprotein</keyword>
<sequence length="386" mass="43140">MESQASSPTASIVVGMAGAGKTTFMQRLNAHLHAKSQKPYILNLDPAVLNLPYAANIDIRDTINYKQVMKQYNLGPNGGILTSLNLFTTKFDQVLTLLDRRAAEQKMSHVLIDTPGQIEIFTWSASGAIITDALASSFPTVLTYIIDSPRSKSCSTFISSMLYAVSILYKTKLPMIVVFNKTDMHACDEQIEWMRDFETFQLALKREEERGETQGSGYMNSLMNSMSLVLEEFYNHLDVVGVSSLTGEGFDAYVEAMERKREQYETVYKPELEALRAKRDLDAEEEKKEQLRKLMKDMQMDKGKQRAASSEAPAETVSDAEAEDDQDGELVEPDEDENYESVEHRPGDPVAKNDSAKRREQAGASQLEQLAELMSGVGSLREARGL</sequence>
<dbReference type="EMBL" id="MCFI01000019">
    <property type="protein sequence ID" value="ORY77813.1"/>
    <property type="molecule type" value="Genomic_DNA"/>
</dbReference>
<reference evidence="9 10" key="1">
    <citation type="submission" date="2016-07" db="EMBL/GenBank/DDBJ databases">
        <title>Pervasive Adenine N6-methylation of Active Genes in Fungi.</title>
        <authorList>
            <consortium name="DOE Joint Genome Institute"/>
            <person name="Mondo S.J."/>
            <person name="Dannebaum R.O."/>
            <person name="Kuo R.C."/>
            <person name="Labutti K."/>
            <person name="Haridas S."/>
            <person name="Kuo A."/>
            <person name="Salamov A."/>
            <person name="Ahrendt S.R."/>
            <person name="Lipzen A."/>
            <person name="Sullivan W."/>
            <person name="Andreopoulos W.B."/>
            <person name="Clum A."/>
            <person name="Lindquist E."/>
            <person name="Daum C."/>
            <person name="Ramamoorthy G.K."/>
            <person name="Gryganskyi A."/>
            <person name="Culley D."/>
            <person name="Magnuson J.K."/>
            <person name="James T.Y."/>
            <person name="O'Malley M.A."/>
            <person name="Stajich J.E."/>
            <person name="Spatafora J.W."/>
            <person name="Visel A."/>
            <person name="Grigoriev I.V."/>
        </authorList>
    </citation>
    <scope>NUCLEOTIDE SEQUENCE [LARGE SCALE GENOMIC DNA]</scope>
    <source>
        <strain evidence="9 10">12-1054</strain>
    </source>
</reference>
<comment type="subunit">
    <text evidence="7">Binds to RNA polymerase II.</text>
</comment>
<keyword evidence="6 7" id="KW-0342">GTP-binding</keyword>
<keyword evidence="10" id="KW-1185">Reference proteome</keyword>
<keyword evidence="4 7" id="KW-0547">Nucleotide-binding</keyword>
<dbReference type="Proteomes" id="UP000193685">
    <property type="component" value="Unassembled WGS sequence"/>
</dbReference>
<gene>
    <name evidence="9" type="ORF">BCR37DRAFT_350667</name>
</gene>
<dbReference type="EC" id="3.6.5.-" evidence="7"/>
<comment type="caution">
    <text evidence="9">The sequence shown here is derived from an EMBL/GenBank/DDBJ whole genome shotgun (WGS) entry which is preliminary data.</text>
</comment>
<evidence type="ECO:0000313" key="10">
    <source>
        <dbReference type="Proteomes" id="UP000193685"/>
    </source>
</evidence>
<comment type="subcellular location">
    <subcellularLocation>
        <location evidence="7">Cytoplasm</location>
    </subcellularLocation>
    <subcellularLocation>
        <location evidence="7">Nucleus</location>
    </subcellularLocation>
</comment>
<feature type="compositionally biased region" description="Acidic residues" evidence="8">
    <location>
        <begin position="318"/>
        <end position="340"/>
    </location>
</feature>
<protein>
    <recommendedName>
        <fullName evidence="7">GPN-loop GTPase</fullName>
        <ecNumber evidence="7">3.6.5.-</ecNumber>
    </recommendedName>
</protein>
<dbReference type="GO" id="GO:0005525">
    <property type="term" value="F:GTP binding"/>
    <property type="evidence" value="ECO:0007669"/>
    <property type="project" value="UniProtKB-KW"/>
</dbReference>
<dbReference type="Pfam" id="PF03029">
    <property type="entry name" value="ATP_bind_1"/>
    <property type="match status" value="1"/>
</dbReference>
<name>A0A1Y2F1U8_PROLT</name>
<dbReference type="InterPro" id="IPR004130">
    <property type="entry name" value="Gpn"/>
</dbReference>
<keyword evidence="2 7" id="KW-0963">Cytoplasm</keyword>
<dbReference type="InterPro" id="IPR030230">
    <property type="entry name" value="Gpn1/Npa3/XAB1"/>
</dbReference>
<organism evidence="9 10">
    <name type="scientific">Protomyces lactucae-debilis</name>
    <dbReference type="NCBI Taxonomy" id="2754530"/>
    <lineage>
        <taxon>Eukaryota</taxon>
        <taxon>Fungi</taxon>
        <taxon>Dikarya</taxon>
        <taxon>Ascomycota</taxon>
        <taxon>Taphrinomycotina</taxon>
        <taxon>Taphrinomycetes</taxon>
        <taxon>Taphrinales</taxon>
        <taxon>Protomycetaceae</taxon>
        <taxon>Protomyces</taxon>
    </lineage>
</organism>
<dbReference type="GeneID" id="63784621"/>
<feature type="region of interest" description="Disordered" evidence="8">
    <location>
        <begin position="297"/>
        <end position="386"/>
    </location>
</feature>
<evidence type="ECO:0000256" key="7">
    <source>
        <dbReference type="RuleBase" id="RU365059"/>
    </source>
</evidence>
<evidence type="ECO:0000256" key="3">
    <source>
        <dbReference type="ARBA" id="ARBA00022553"/>
    </source>
</evidence>
<evidence type="ECO:0000256" key="5">
    <source>
        <dbReference type="ARBA" id="ARBA00022801"/>
    </source>
</evidence>
<dbReference type="STRING" id="56484.A0A1Y2F1U8"/>